<evidence type="ECO:0000256" key="6">
    <source>
        <dbReference type="PIRSR" id="PIRSR606118-50"/>
    </source>
</evidence>
<feature type="domain" description="Resolvase/invertase-type recombinase catalytic" evidence="8">
    <location>
        <begin position="16"/>
        <end position="150"/>
    </location>
</feature>
<evidence type="ECO:0000259" key="8">
    <source>
        <dbReference type="PROSITE" id="PS51736"/>
    </source>
</evidence>
<reference evidence="10 12" key="2">
    <citation type="submission" date="2017-05" db="EMBL/GenBank/DDBJ databases">
        <authorList>
            <person name="Song R."/>
            <person name="Chenine A.L."/>
            <person name="Ruprecht R.M."/>
        </authorList>
    </citation>
    <scope>NUCLEOTIDE SEQUENCE [LARGE SCALE GENOMIC DNA]</scope>
    <source>
        <strain evidence="10">PD5205</strain>
        <plasmid evidence="12">ppd5205-30</plasmid>
    </source>
</reference>
<dbReference type="InterPro" id="IPR036162">
    <property type="entry name" value="Resolvase-like_N_sf"/>
</dbReference>
<dbReference type="Proteomes" id="UP000195953">
    <property type="component" value="Plasmid pPD5205-30"/>
</dbReference>
<evidence type="ECO:0000313" key="12">
    <source>
        <dbReference type="Proteomes" id="UP000195953"/>
    </source>
</evidence>
<dbReference type="PANTHER" id="PTHR30461:SF2">
    <property type="entry name" value="SERINE RECOMBINASE PINE-RELATED"/>
    <property type="match status" value="1"/>
</dbReference>
<accession>A0A1Y6HG60</accession>
<keyword evidence="11" id="KW-1185">Reference proteome</keyword>
<gene>
    <name evidence="9" type="primary">hin_1</name>
    <name evidence="10" type="ORF">PD5205_04020</name>
    <name evidence="9" type="ORF">PD885_04018</name>
</gene>
<dbReference type="SUPFAM" id="SSF53041">
    <property type="entry name" value="Resolvase-like"/>
    <property type="match status" value="1"/>
</dbReference>
<dbReference type="InterPro" id="IPR009057">
    <property type="entry name" value="Homeodomain-like_sf"/>
</dbReference>
<evidence type="ECO:0000256" key="2">
    <source>
        <dbReference type="ARBA" id="ARBA00022908"/>
    </source>
</evidence>
<dbReference type="GO" id="GO:0000150">
    <property type="term" value="F:DNA strand exchange activity"/>
    <property type="evidence" value="ECO:0007669"/>
    <property type="project" value="UniProtKB-KW"/>
</dbReference>
<proteinExistence type="inferred from homology"/>
<geneLocation type="plasmid" evidence="11">
    <name>ppd885-29</name>
</geneLocation>
<dbReference type="PROSITE" id="PS51736">
    <property type="entry name" value="RECOMBINASES_3"/>
    <property type="match status" value="1"/>
</dbReference>
<dbReference type="SMART" id="SM00857">
    <property type="entry name" value="Resolvase"/>
    <property type="match status" value="1"/>
</dbReference>
<organism evidence="10 12">
    <name type="scientific">Xanthomonas fragariae</name>
    <dbReference type="NCBI Taxonomy" id="48664"/>
    <lineage>
        <taxon>Bacteria</taxon>
        <taxon>Pseudomonadati</taxon>
        <taxon>Pseudomonadota</taxon>
        <taxon>Gammaproteobacteria</taxon>
        <taxon>Lysobacterales</taxon>
        <taxon>Lysobacteraceae</taxon>
        <taxon>Xanthomonas</taxon>
    </lineage>
</organism>
<evidence type="ECO:0000313" key="10">
    <source>
        <dbReference type="EMBL" id="SMR06022.1"/>
    </source>
</evidence>
<name>A0A1Y6HG60_9XANT</name>
<geneLocation type="plasmid" evidence="12">
    <name>ppd5205-30</name>
</geneLocation>
<dbReference type="InterPro" id="IPR050639">
    <property type="entry name" value="SSR_resolvase"/>
</dbReference>
<feature type="active site" description="O-(5'-phospho-DNA)-serine intermediate" evidence="6 7">
    <location>
        <position position="24"/>
    </location>
</feature>
<dbReference type="Proteomes" id="UP000195877">
    <property type="component" value="Plasmid pPD885-29"/>
</dbReference>
<keyword evidence="4" id="KW-0238">DNA-binding</keyword>
<dbReference type="GO" id="GO:0015074">
    <property type="term" value="P:DNA integration"/>
    <property type="evidence" value="ECO:0007669"/>
    <property type="project" value="UniProtKB-KW"/>
</dbReference>
<keyword evidence="2" id="KW-0229">DNA integration</keyword>
<dbReference type="Pfam" id="PF00239">
    <property type="entry name" value="Resolvase"/>
    <property type="match status" value="1"/>
</dbReference>
<evidence type="ECO:0000256" key="4">
    <source>
        <dbReference type="ARBA" id="ARBA00023125"/>
    </source>
</evidence>
<geneLocation type="plasmid" evidence="9">
    <name>pPD885-29</name>
</geneLocation>
<dbReference type="InterPro" id="IPR006118">
    <property type="entry name" value="Recombinase_CS"/>
</dbReference>
<protein>
    <submittedName>
        <fullName evidence="9">DNA-invertase hin</fullName>
    </submittedName>
    <submittedName>
        <fullName evidence="10">Site-specific recombinase</fullName>
    </submittedName>
</protein>
<evidence type="ECO:0000313" key="11">
    <source>
        <dbReference type="Proteomes" id="UP000195877"/>
    </source>
</evidence>
<dbReference type="eggNOG" id="COG1961">
    <property type="taxonomic scope" value="Bacteria"/>
</dbReference>
<evidence type="ECO:0000256" key="3">
    <source>
        <dbReference type="ARBA" id="ARBA00023100"/>
    </source>
</evidence>
<keyword evidence="9" id="KW-0614">Plasmid</keyword>
<dbReference type="PROSITE" id="PS00398">
    <property type="entry name" value="RECOMBINASES_2"/>
    <property type="match status" value="1"/>
</dbReference>
<dbReference type="Pfam" id="PF13384">
    <property type="entry name" value="HTH_23"/>
    <property type="match status" value="1"/>
</dbReference>
<dbReference type="PANTHER" id="PTHR30461">
    <property type="entry name" value="DNA-INVERTASE FROM LAMBDOID PROPHAGE"/>
    <property type="match status" value="1"/>
</dbReference>
<comment type="similarity">
    <text evidence="1">Belongs to the site-specific recombinase resolvase family.</text>
</comment>
<dbReference type="Gene3D" id="1.10.10.60">
    <property type="entry name" value="Homeodomain-like"/>
    <property type="match status" value="1"/>
</dbReference>
<evidence type="ECO:0000313" key="9">
    <source>
        <dbReference type="EMBL" id="SMR01260.1"/>
    </source>
</evidence>
<dbReference type="EMBL" id="LT853883">
    <property type="protein sequence ID" value="SMR01260.1"/>
    <property type="molecule type" value="Genomic_DNA"/>
</dbReference>
<keyword evidence="3" id="KW-0230">DNA invertase</keyword>
<evidence type="ECO:0000256" key="5">
    <source>
        <dbReference type="ARBA" id="ARBA00023172"/>
    </source>
</evidence>
<evidence type="ECO:0000256" key="1">
    <source>
        <dbReference type="ARBA" id="ARBA00009913"/>
    </source>
</evidence>
<dbReference type="Gene3D" id="3.40.50.1390">
    <property type="entry name" value="Resolvase, N-terminal catalytic domain"/>
    <property type="match status" value="1"/>
</dbReference>
<dbReference type="SUPFAM" id="SSF46689">
    <property type="entry name" value="Homeodomain-like"/>
    <property type="match status" value="1"/>
</dbReference>
<sequence>MTKASPDAVDLATSRMLLGYARVSTDDQDLTNQRAELHAAGCTKIFAEKITGTQRDRPELARMLDHIRSGDVVMVTRLDRLARSTRDLLDIAERIREAGAGLRSLAEPWADTTTAAGRMVLTVFAGIAEFERSLIVDRTRSGREAAKRRGVKFGPSPTLTAAQIAHARRLIETEGHPVTEAAALLGVHRSTLYRALERSSSSYLLI</sequence>
<dbReference type="InterPro" id="IPR006119">
    <property type="entry name" value="Resolv_N"/>
</dbReference>
<dbReference type="AlphaFoldDB" id="A0A1Y6HG60"/>
<reference evidence="9 11" key="1">
    <citation type="submission" date="2017-05" db="EMBL/GenBank/DDBJ databases">
        <authorList>
            <person name="Blom J."/>
        </authorList>
    </citation>
    <scope>NUCLEOTIDE SEQUENCE [LARGE SCALE GENOMIC DNA]</scope>
    <source>
        <strain evidence="9">PD885</strain>
        <plasmid evidence="11">ppd885-29</plasmid>
        <plasmid evidence="9">pPD885-29</plasmid>
    </source>
</reference>
<dbReference type="CDD" id="cd03768">
    <property type="entry name" value="SR_ResInv"/>
    <property type="match status" value="1"/>
</dbReference>
<evidence type="ECO:0000256" key="7">
    <source>
        <dbReference type="PROSITE-ProRule" id="PRU10137"/>
    </source>
</evidence>
<dbReference type="PROSITE" id="PS00397">
    <property type="entry name" value="RECOMBINASES_1"/>
    <property type="match status" value="1"/>
</dbReference>
<dbReference type="CDD" id="cd00569">
    <property type="entry name" value="HTH_Hin_like"/>
    <property type="match status" value="1"/>
</dbReference>
<dbReference type="FunFam" id="3.40.50.1390:FF:000001">
    <property type="entry name" value="DNA recombinase"/>
    <property type="match status" value="1"/>
</dbReference>
<dbReference type="GO" id="GO:0003677">
    <property type="term" value="F:DNA binding"/>
    <property type="evidence" value="ECO:0007669"/>
    <property type="project" value="UniProtKB-KW"/>
</dbReference>
<keyword evidence="5" id="KW-0233">DNA recombination</keyword>
<dbReference type="EMBL" id="LT853886">
    <property type="protein sequence ID" value="SMR06022.1"/>
    <property type="molecule type" value="Genomic_DNA"/>
</dbReference>